<dbReference type="Pfam" id="PF00882">
    <property type="entry name" value="Zn_dep_PLPC"/>
    <property type="match status" value="1"/>
</dbReference>
<evidence type="ECO:0000256" key="4">
    <source>
        <dbReference type="ARBA" id="ARBA00015988"/>
    </source>
</evidence>
<evidence type="ECO:0000256" key="2">
    <source>
        <dbReference type="ARBA" id="ARBA00008652"/>
    </source>
</evidence>
<evidence type="ECO:0000313" key="16">
    <source>
        <dbReference type="Proteomes" id="UP000749646"/>
    </source>
</evidence>
<dbReference type="SMART" id="SM00191">
    <property type="entry name" value="Int_alpha"/>
    <property type="match status" value="4"/>
</dbReference>
<evidence type="ECO:0000259" key="14">
    <source>
        <dbReference type="Pfam" id="PF00882"/>
    </source>
</evidence>
<evidence type="ECO:0000256" key="3">
    <source>
        <dbReference type="ARBA" id="ARBA00012284"/>
    </source>
</evidence>
<comment type="similarity">
    <text evidence="2">Belongs to the GPLD1 family.</text>
</comment>
<dbReference type="InterPro" id="IPR013519">
    <property type="entry name" value="Int_alpha_beta-p"/>
</dbReference>
<dbReference type="EC" id="3.1.4.50" evidence="3"/>
<evidence type="ECO:0000256" key="10">
    <source>
        <dbReference type="ARBA" id="ARBA00029753"/>
    </source>
</evidence>
<dbReference type="OrthoDB" id="5317514at2759"/>
<dbReference type="InterPro" id="IPR013517">
    <property type="entry name" value="FG-GAP"/>
</dbReference>
<gene>
    <name evidence="15" type="primary">GPLD1_1</name>
    <name evidence="15" type="ORF">BGZ65_000266</name>
</gene>
<evidence type="ECO:0000256" key="13">
    <source>
        <dbReference type="SAM" id="SignalP"/>
    </source>
</evidence>
<dbReference type="PANTHER" id="PTHR23221:SF7">
    <property type="entry name" value="PHOSPHATIDYLINOSITOL-GLYCAN-SPECIFIC PHOSPHOLIPASE D"/>
    <property type="match status" value="1"/>
</dbReference>
<feature type="signal peptide" evidence="13">
    <location>
        <begin position="1"/>
        <end position="23"/>
    </location>
</feature>
<sequence length="902" mass="96843">MVSLKTAVKTLLAITLLLTSGRPAGLVDGCGTSVHGEIAYRASQLLSASVQQASSSPHTAPVLDFEALIREHKELLLAGSFFPDWGYNCIELKWNDAAEQAHWPPFVEAALVHLFETYTQPWTEHAKQVMVFLFGVVAHSLSDLSWHSLVGLQEGFIRAQAGTSFNGNFSVAHTLADNGGDFVLSHMRKLDHLVTNWIVPVKDVIAIYTKRNFTIVEPELVQCLVKGYAEAQAKAKLDLPLFESYAIQTPFLMKNVEEYPMGGFYDMTEWTLQCWNGLAGYLNKDPSTDLTSPDKPFNLCDELMEINFEKHHHHHQQQQQQQQQQHIVRREVIPRPGFEDLEKAGLTTHTETDPNTGAVTFSIQKLEQTPPSPPAPPVPTALPPKVTQGDISCSPINEEGTDTTSSGTKTLYHPQAYASLGHALVMGDFDGDGVQELVVSAPHFMRDILVPSQGAVYILPAKALSSIAVGSTSNDIQVLATQTLYGDPEEPQSRFGYSLAVVDLNQDGIDDLAVGAPGTGAKDINYDGSVHVFFGHRGQGLSTKPDLRIGYDRSKVMIPDGLNVLTGIGQTLLGVDLTGSGYRDLVIGMPTATTIHPDINTDSSDKFRLQAGRVVGFLATSHHQGSKLDTDADWELQGESSYTWFGSSIATVDIPSAEGEGEGVGGAGSVQKKILVVGSPAFAPGPENSMVGNIQGYIIPDVLSNTATTATKSLKKLFTIHGDSKFQQFGSGLASLENGLLAVGSVSESLADGTGTWQAGVLRIINVATIMNGTDIKLSGLVPSIVVGSPLYGSQKTGQLSSAFAVVSKGGGGTVSGSSPYLWVSEPFVNGEDGRVIRWETSSGAGEIKQCFHGEEHSRSRLGTQILSADINGDGREDLVVTASHDSRYAELSGTVMIRYGV</sequence>
<dbReference type="AlphaFoldDB" id="A0A9P6J4U3"/>
<dbReference type="Pfam" id="PF01839">
    <property type="entry name" value="FG-GAP"/>
    <property type="match status" value="3"/>
</dbReference>
<organism evidence="15 16">
    <name type="scientific">Modicella reniformis</name>
    <dbReference type="NCBI Taxonomy" id="1440133"/>
    <lineage>
        <taxon>Eukaryota</taxon>
        <taxon>Fungi</taxon>
        <taxon>Fungi incertae sedis</taxon>
        <taxon>Mucoromycota</taxon>
        <taxon>Mortierellomycotina</taxon>
        <taxon>Mortierellomycetes</taxon>
        <taxon>Mortierellales</taxon>
        <taxon>Mortierellaceae</taxon>
        <taxon>Modicella</taxon>
    </lineage>
</organism>
<feature type="repeat" description="FG-GAP" evidence="12">
    <location>
        <begin position="482"/>
        <end position="542"/>
    </location>
</feature>
<dbReference type="SUPFAM" id="SSF69318">
    <property type="entry name" value="Integrin alpha N-terminal domain"/>
    <property type="match status" value="2"/>
</dbReference>
<evidence type="ECO:0000256" key="11">
    <source>
        <dbReference type="ARBA" id="ARBA00093237"/>
    </source>
</evidence>
<feature type="repeat" description="FG-GAP" evidence="12">
    <location>
        <begin position="406"/>
        <end position="468"/>
    </location>
</feature>
<comment type="caution">
    <text evidence="15">The sequence shown here is derived from an EMBL/GenBank/DDBJ whole genome shotgun (WGS) entry which is preliminary data.</text>
</comment>
<dbReference type="GO" id="GO:0005615">
    <property type="term" value="C:extracellular space"/>
    <property type="evidence" value="ECO:0007669"/>
    <property type="project" value="TreeGrafter"/>
</dbReference>
<dbReference type="PANTHER" id="PTHR23221">
    <property type="entry name" value="GLYCOSYLPHOSPHATIDYLINOSITOL PHOSPHOLIPASE D"/>
    <property type="match status" value="1"/>
</dbReference>
<keyword evidence="5" id="KW-0964">Secreted</keyword>
<dbReference type="PROSITE" id="PS51470">
    <property type="entry name" value="FG_GAP"/>
    <property type="match status" value="2"/>
</dbReference>
<keyword evidence="9" id="KW-0325">Glycoprotein</keyword>
<keyword evidence="16" id="KW-1185">Reference proteome</keyword>
<keyword evidence="7" id="KW-0677">Repeat</keyword>
<dbReference type="Proteomes" id="UP000749646">
    <property type="component" value="Unassembled WGS sequence"/>
</dbReference>
<evidence type="ECO:0000256" key="9">
    <source>
        <dbReference type="ARBA" id="ARBA00023180"/>
    </source>
</evidence>
<dbReference type="EMBL" id="JAAAHW010006499">
    <property type="protein sequence ID" value="KAF9959576.1"/>
    <property type="molecule type" value="Genomic_DNA"/>
</dbReference>
<evidence type="ECO:0000256" key="8">
    <source>
        <dbReference type="ARBA" id="ARBA00022801"/>
    </source>
</evidence>
<dbReference type="InterPro" id="IPR028994">
    <property type="entry name" value="Integrin_alpha_N"/>
</dbReference>
<protein>
    <recommendedName>
        <fullName evidence="4">Phosphatidylinositol-glycan-specific phospholipase D</fullName>
        <ecNumber evidence="3">3.1.4.50</ecNumber>
    </recommendedName>
    <alternativeName>
        <fullName evidence="10">Glycosyl-phosphatidylinositol-specific phospholipase D</fullName>
    </alternativeName>
</protein>
<evidence type="ECO:0000256" key="1">
    <source>
        <dbReference type="ARBA" id="ARBA00004613"/>
    </source>
</evidence>
<evidence type="ECO:0000256" key="7">
    <source>
        <dbReference type="ARBA" id="ARBA00022737"/>
    </source>
</evidence>
<dbReference type="Gene3D" id="2.130.10.130">
    <property type="entry name" value="Integrin alpha, N-terminal"/>
    <property type="match status" value="2"/>
</dbReference>
<evidence type="ECO:0000256" key="5">
    <source>
        <dbReference type="ARBA" id="ARBA00022525"/>
    </source>
</evidence>
<keyword evidence="6 13" id="KW-0732">Signal</keyword>
<proteinExistence type="inferred from homology"/>
<dbReference type="GO" id="GO:0031012">
    <property type="term" value="C:extracellular matrix"/>
    <property type="evidence" value="ECO:0007669"/>
    <property type="project" value="TreeGrafter"/>
</dbReference>
<accession>A0A9P6J4U3</accession>
<reference evidence="15" key="1">
    <citation type="journal article" date="2020" name="Fungal Divers.">
        <title>Resolving the Mortierellaceae phylogeny through synthesis of multi-gene phylogenetics and phylogenomics.</title>
        <authorList>
            <person name="Vandepol N."/>
            <person name="Liber J."/>
            <person name="Desiro A."/>
            <person name="Na H."/>
            <person name="Kennedy M."/>
            <person name="Barry K."/>
            <person name="Grigoriev I.V."/>
            <person name="Miller A.N."/>
            <person name="O'Donnell K."/>
            <person name="Stajich J.E."/>
            <person name="Bonito G."/>
        </authorList>
    </citation>
    <scope>NUCLEOTIDE SEQUENCE</scope>
    <source>
        <strain evidence="15">MES-2147</strain>
    </source>
</reference>
<dbReference type="InterPro" id="IPR029002">
    <property type="entry name" value="PLPC/GPLD1"/>
</dbReference>
<evidence type="ECO:0000313" key="15">
    <source>
        <dbReference type="EMBL" id="KAF9959576.1"/>
    </source>
</evidence>
<evidence type="ECO:0000256" key="12">
    <source>
        <dbReference type="PROSITE-ProRule" id="PRU00803"/>
    </source>
</evidence>
<evidence type="ECO:0000256" key="6">
    <source>
        <dbReference type="ARBA" id="ARBA00022729"/>
    </source>
</evidence>
<keyword evidence="8" id="KW-0378">Hydrolase</keyword>
<comment type="catalytic activity">
    <reaction evidence="11">
        <text>a 6-(alpha-D-glucosaminyl)-1-(1,2-diacyl-sn-glycero-3-phospho)-1D-myo-inositol + H2O = 6-(alpha-D-glucosaminyl)-1D-myo-inositol + a 1,2-diacyl-sn-glycero-3-phosphate + H(+)</text>
        <dbReference type="Rhea" id="RHEA:10832"/>
        <dbReference type="ChEBI" id="CHEBI:15377"/>
        <dbReference type="ChEBI" id="CHEBI:15378"/>
        <dbReference type="ChEBI" id="CHEBI:57997"/>
        <dbReference type="ChEBI" id="CHEBI:58608"/>
        <dbReference type="ChEBI" id="CHEBI:58700"/>
        <dbReference type="EC" id="3.1.4.50"/>
    </reaction>
</comment>
<dbReference type="GO" id="GO:0004621">
    <property type="term" value="F:glycosylphosphatidylinositol phospholipase D activity"/>
    <property type="evidence" value="ECO:0007669"/>
    <property type="project" value="UniProtKB-EC"/>
</dbReference>
<feature type="domain" description="Phospholipase C/D" evidence="14">
    <location>
        <begin position="60"/>
        <end position="198"/>
    </location>
</feature>
<comment type="subcellular location">
    <subcellularLocation>
        <location evidence="1">Secreted</location>
    </subcellularLocation>
</comment>
<name>A0A9P6J4U3_9FUNG</name>
<feature type="chain" id="PRO_5040309601" description="Phosphatidylinositol-glycan-specific phospholipase D" evidence="13">
    <location>
        <begin position="24"/>
        <end position="902"/>
    </location>
</feature>